<dbReference type="PANTHER" id="PTHR43744:SF8">
    <property type="entry name" value="SN-GLYCEROL-3-PHOSPHATE TRANSPORT SYSTEM PERMEASE PROTEIN UGPE"/>
    <property type="match status" value="1"/>
</dbReference>
<feature type="transmembrane region" description="Helical" evidence="7">
    <location>
        <begin position="141"/>
        <end position="168"/>
    </location>
</feature>
<evidence type="ECO:0000256" key="1">
    <source>
        <dbReference type="ARBA" id="ARBA00004651"/>
    </source>
</evidence>
<accession>A0A8J7KWA9</accession>
<dbReference type="GO" id="GO:0055085">
    <property type="term" value="P:transmembrane transport"/>
    <property type="evidence" value="ECO:0007669"/>
    <property type="project" value="InterPro"/>
</dbReference>
<keyword evidence="3" id="KW-1003">Cell membrane</keyword>
<keyword evidence="2 7" id="KW-0813">Transport</keyword>
<comment type="caution">
    <text evidence="9">The sequence shown here is derived from an EMBL/GenBank/DDBJ whole genome shotgun (WGS) entry which is preliminary data.</text>
</comment>
<feature type="transmembrane region" description="Helical" evidence="7">
    <location>
        <begin position="308"/>
        <end position="328"/>
    </location>
</feature>
<evidence type="ECO:0000256" key="2">
    <source>
        <dbReference type="ARBA" id="ARBA00022448"/>
    </source>
</evidence>
<comment type="subcellular location">
    <subcellularLocation>
        <location evidence="1 7">Cell membrane</location>
        <topology evidence="1 7">Multi-pass membrane protein</topology>
    </subcellularLocation>
</comment>
<evidence type="ECO:0000259" key="8">
    <source>
        <dbReference type="PROSITE" id="PS50928"/>
    </source>
</evidence>
<dbReference type="PROSITE" id="PS50928">
    <property type="entry name" value="ABC_TM1"/>
    <property type="match status" value="1"/>
</dbReference>
<feature type="domain" description="ABC transmembrane type-1" evidence="8">
    <location>
        <begin position="106"/>
        <end position="327"/>
    </location>
</feature>
<dbReference type="InterPro" id="IPR000515">
    <property type="entry name" value="MetI-like"/>
</dbReference>
<sequence>MNKILNKSKIKRKEKNESFHNVRERNKLSNGYFMKRKIGNGIFKFARGVMLFGLCFLILQPLLSKISVSFMLERDLYDATIINIPRNFTTSNYERASMLMNYPRSIVSTLWVSLVVALVQVASTTLVAYGFARYKFPGKNLLFGAVILSIVIPPQTILTALYLNFRYFDFFGIISLFGGKPVNLLNSIWPYIMVSAGAMGLKNGLYIFMLRQYFRGIPKELEEAAYVDGCGKLKTFLVIMLPDARPMLTSIFLFSYVWQWTDTFYSSLFLRKFGLLSNAVSGLGDGLTTYIQNISNRTELPSIAYQQAIISTGMLMVIAPLLIIYLVAQKGFVESLAQAGIKM</sequence>
<dbReference type="Gene3D" id="1.10.3720.10">
    <property type="entry name" value="MetI-like"/>
    <property type="match status" value="1"/>
</dbReference>
<gene>
    <name evidence="9" type="ORF">I5677_09580</name>
</gene>
<organism evidence="9 10">
    <name type="scientific">Mobilitalea sibirica</name>
    <dbReference type="NCBI Taxonomy" id="1462919"/>
    <lineage>
        <taxon>Bacteria</taxon>
        <taxon>Bacillati</taxon>
        <taxon>Bacillota</taxon>
        <taxon>Clostridia</taxon>
        <taxon>Lachnospirales</taxon>
        <taxon>Lachnospiraceae</taxon>
        <taxon>Mobilitalea</taxon>
    </lineage>
</organism>
<dbReference type="Pfam" id="PF00528">
    <property type="entry name" value="BPD_transp_1"/>
    <property type="match status" value="1"/>
</dbReference>
<reference evidence="9" key="1">
    <citation type="submission" date="2020-12" db="EMBL/GenBank/DDBJ databases">
        <title>M. sibirica DSM 26468T genome.</title>
        <authorList>
            <person name="Thieme N."/>
            <person name="Rettenmaier R."/>
            <person name="Zverlov V."/>
            <person name="Liebl W."/>
        </authorList>
    </citation>
    <scope>NUCLEOTIDE SEQUENCE</scope>
    <source>
        <strain evidence="9">DSM 26468</strain>
    </source>
</reference>
<dbReference type="RefSeq" id="WP_197661366.1">
    <property type="nucleotide sequence ID" value="NZ_JAEAGR010000009.1"/>
</dbReference>
<evidence type="ECO:0000313" key="9">
    <source>
        <dbReference type="EMBL" id="MBH1941140.1"/>
    </source>
</evidence>
<protein>
    <submittedName>
        <fullName evidence="9">Carbohydrate ABC transporter permease</fullName>
    </submittedName>
</protein>
<feature type="transmembrane region" description="Helical" evidence="7">
    <location>
        <begin position="236"/>
        <end position="258"/>
    </location>
</feature>
<keyword evidence="5 7" id="KW-1133">Transmembrane helix</keyword>
<comment type="similarity">
    <text evidence="7">Belongs to the binding-protein-dependent transport system permease family.</text>
</comment>
<feature type="transmembrane region" description="Helical" evidence="7">
    <location>
        <begin position="106"/>
        <end position="129"/>
    </location>
</feature>
<dbReference type="Proteomes" id="UP000623269">
    <property type="component" value="Unassembled WGS sequence"/>
</dbReference>
<dbReference type="CDD" id="cd06261">
    <property type="entry name" value="TM_PBP2"/>
    <property type="match status" value="1"/>
</dbReference>
<dbReference type="SUPFAM" id="SSF161098">
    <property type="entry name" value="MetI-like"/>
    <property type="match status" value="1"/>
</dbReference>
<name>A0A8J7KWA9_9FIRM</name>
<feature type="transmembrane region" description="Helical" evidence="7">
    <location>
        <begin position="188"/>
        <end position="209"/>
    </location>
</feature>
<dbReference type="AlphaFoldDB" id="A0A8J7KWA9"/>
<evidence type="ECO:0000256" key="3">
    <source>
        <dbReference type="ARBA" id="ARBA00022475"/>
    </source>
</evidence>
<dbReference type="EMBL" id="JAEAGR010000009">
    <property type="protein sequence ID" value="MBH1941140.1"/>
    <property type="molecule type" value="Genomic_DNA"/>
</dbReference>
<keyword evidence="10" id="KW-1185">Reference proteome</keyword>
<evidence type="ECO:0000313" key="10">
    <source>
        <dbReference type="Proteomes" id="UP000623269"/>
    </source>
</evidence>
<keyword evidence="4 7" id="KW-0812">Transmembrane</keyword>
<dbReference type="PANTHER" id="PTHR43744">
    <property type="entry name" value="ABC TRANSPORTER PERMEASE PROTEIN MG189-RELATED-RELATED"/>
    <property type="match status" value="1"/>
</dbReference>
<proteinExistence type="inferred from homology"/>
<dbReference type="InterPro" id="IPR035906">
    <property type="entry name" value="MetI-like_sf"/>
</dbReference>
<evidence type="ECO:0000256" key="7">
    <source>
        <dbReference type="RuleBase" id="RU363032"/>
    </source>
</evidence>
<evidence type="ECO:0000256" key="4">
    <source>
        <dbReference type="ARBA" id="ARBA00022692"/>
    </source>
</evidence>
<keyword evidence="6 7" id="KW-0472">Membrane</keyword>
<evidence type="ECO:0000256" key="6">
    <source>
        <dbReference type="ARBA" id="ARBA00023136"/>
    </source>
</evidence>
<evidence type="ECO:0000256" key="5">
    <source>
        <dbReference type="ARBA" id="ARBA00022989"/>
    </source>
</evidence>
<dbReference type="GO" id="GO:0005886">
    <property type="term" value="C:plasma membrane"/>
    <property type="evidence" value="ECO:0007669"/>
    <property type="project" value="UniProtKB-SubCell"/>
</dbReference>